<dbReference type="Proteomes" id="UP000593572">
    <property type="component" value="Unassembled WGS sequence"/>
</dbReference>
<protein>
    <submittedName>
        <fullName evidence="1">Uncharacterized protein</fullName>
    </submittedName>
</protein>
<accession>A0A7J8NK11</accession>
<dbReference type="AlphaFoldDB" id="A0A7J8NK11"/>
<dbReference type="EMBL" id="JABEZX010354884">
    <property type="protein sequence ID" value="MBA0577309.1"/>
    <property type="molecule type" value="Genomic_DNA"/>
</dbReference>
<name>A0A7J8NK11_9ROSI</name>
<evidence type="ECO:0000313" key="1">
    <source>
        <dbReference type="EMBL" id="MBA0577309.1"/>
    </source>
</evidence>
<comment type="caution">
    <text evidence="1">The sequence shown here is derived from an EMBL/GenBank/DDBJ whole genome shotgun (WGS) entry which is preliminary data.</text>
</comment>
<sequence>MLKLMGFFVEVEDNGAELDVNTQNEIVFKSLTNEFASFRAIYNLGNKVLTLTQLIKELQS</sequence>
<organism evidence="1 2">
    <name type="scientific">Gossypium lobatum</name>
    <dbReference type="NCBI Taxonomy" id="34289"/>
    <lineage>
        <taxon>Eukaryota</taxon>
        <taxon>Viridiplantae</taxon>
        <taxon>Streptophyta</taxon>
        <taxon>Embryophyta</taxon>
        <taxon>Tracheophyta</taxon>
        <taxon>Spermatophyta</taxon>
        <taxon>Magnoliopsida</taxon>
        <taxon>eudicotyledons</taxon>
        <taxon>Gunneridae</taxon>
        <taxon>Pentapetalae</taxon>
        <taxon>rosids</taxon>
        <taxon>malvids</taxon>
        <taxon>Malvales</taxon>
        <taxon>Malvaceae</taxon>
        <taxon>Malvoideae</taxon>
        <taxon>Gossypium</taxon>
    </lineage>
</organism>
<keyword evidence="2" id="KW-1185">Reference proteome</keyword>
<gene>
    <name evidence="1" type="ORF">Golob_027984</name>
</gene>
<feature type="non-terminal residue" evidence="1">
    <location>
        <position position="60"/>
    </location>
</feature>
<reference evidence="1 2" key="1">
    <citation type="journal article" date="2019" name="Genome Biol. Evol.">
        <title>Insights into the evolution of the New World diploid cottons (Gossypium, subgenus Houzingenia) based on genome sequencing.</title>
        <authorList>
            <person name="Grover C.E."/>
            <person name="Arick M.A. 2nd"/>
            <person name="Thrash A."/>
            <person name="Conover J.L."/>
            <person name="Sanders W.S."/>
            <person name="Peterson D.G."/>
            <person name="Frelichowski J.E."/>
            <person name="Scheffler J.A."/>
            <person name="Scheffler B.E."/>
            <person name="Wendel J.F."/>
        </authorList>
    </citation>
    <scope>NUCLEOTIDE SEQUENCE [LARGE SCALE GENOMIC DNA]</scope>
    <source>
        <strain evidence="1">157</strain>
        <tissue evidence="1">Leaf</tissue>
    </source>
</reference>
<evidence type="ECO:0000313" key="2">
    <source>
        <dbReference type="Proteomes" id="UP000593572"/>
    </source>
</evidence>
<proteinExistence type="predicted"/>